<dbReference type="InterPro" id="IPR050447">
    <property type="entry name" value="Erg6_SMT_methyltransf"/>
</dbReference>
<dbReference type="STRING" id="358681.BBR47_53290"/>
<dbReference type="GO" id="GO:0032259">
    <property type="term" value="P:methylation"/>
    <property type="evidence" value="ECO:0007669"/>
    <property type="project" value="UniProtKB-KW"/>
</dbReference>
<evidence type="ECO:0000313" key="3">
    <source>
        <dbReference type="Proteomes" id="UP000001877"/>
    </source>
</evidence>
<organism evidence="2 3">
    <name type="scientific">Brevibacillus brevis (strain 47 / JCM 6285 / NBRC 100599)</name>
    <dbReference type="NCBI Taxonomy" id="358681"/>
    <lineage>
        <taxon>Bacteria</taxon>
        <taxon>Bacillati</taxon>
        <taxon>Bacillota</taxon>
        <taxon>Bacilli</taxon>
        <taxon>Bacillales</taxon>
        <taxon>Paenibacillaceae</taxon>
        <taxon>Brevibacillus</taxon>
    </lineage>
</organism>
<dbReference type="CDD" id="cd02440">
    <property type="entry name" value="AdoMet_MTases"/>
    <property type="match status" value="1"/>
</dbReference>
<dbReference type="HOGENOM" id="CLU_091228_1_1_9"/>
<sequence length="220" mass="24757">MDARETNVKLWDDIYSSSSNGMTYPNDILVRVSHRLLNNEKHKKVLDYGFGGGADFIHFCKKGFQVSGVEISESAIEKLTNRLESMGITPDLKLLTDGRIPFPDNSFDVVVAWQVLYYNDWSGFYAAMKEINRVLRRGGIFLGTMGAIGDFSHTYSRSLGNNLYESTVPGQEGAIVIILDKDDLSKCFPNEKLTIGEFGYDFGQYHGKHWIVSYEKGADL</sequence>
<dbReference type="RefSeq" id="WP_015893555.1">
    <property type="nucleotide sequence ID" value="NC_012491.1"/>
</dbReference>
<accession>C0Z6V7</accession>
<dbReference type="SUPFAM" id="SSF53335">
    <property type="entry name" value="S-adenosyl-L-methionine-dependent methyltransferases"/>
    <property type="match status" value="1"/>
</dbReference>
<dbReference type="InterPro" id="IPR029063">
    <property type="entry name" value="SAM-dependent_MTases_sf"/>
</dbReference>
<dbReference type="Pfam" id="PF13649">
    <property type="entry name" value="Methyltransf_25"/>
    <property type="match status" value="1"/>
</dbReference>
<dbReference type="GO" id="GO:0008168">
    <property type="term" value="F:methyltransferase activity"/>
    <property type="evidence" value="ECO:0007669"/>
    <property type="project" value="UniProtKB-KW"/>
</dbReference>
<reference evidence="2 3" key="1">
    <citation type="submission" date="2005-03" db="EMBL/GenBank/DDBJ databases">
        <title>Brevibacillus brevis strain 47, complete genome.</title>
        <authorList>
            <person name="Hosoyama A."/>
            <person name="Yamada R."/>
            <person name="Hongo Y."/>
            <person name="Terui Y."/>
            <person name="Ankai A."/>
            <person name="Masuyama W."/>
            <person name="Sekiguchi M."/>
            <person name="Takeda T."/>
            <person name="Asano K."/>
            <person name="Ohji S."/>
            <person name="Ichikawa N."/>
            <person name="Narita S."/>
            <person name="Aoki N."/>
            <person name="Miura H."/>
            <person name="Matsushita S."/>
            <person name="Sekigawa T."/>
            <person name="Yamagata H."/>
            <person name="Yoshikawa H."/>
            <person name="Udaka S."/>
            <person name="Tanikawa S."/>
            <person name="Fujita N."/>
        </authorList>
    </citation>
    <scope>NUCLEOTIDE SEQUENCE [LARGE SCALE GENOMIC DNA]</scope>
    <source>
        <strain evidence="3">47 / JCM 6285 / NBRC 100599</strain>
    </source>
</reference>
<protein>
    <submittedName>
        <fullName evidence="2">Putative methyltransferase</fullName>
    </submittedName>
</protein>
<dbReference type="Proteomes" id="UP000001877">
    <property type="component" value="Chromosome"/>
</dbReference>
<name>C0Z6V7_BREBN</name>
<dbReference type="KEGG" id="bbe:BBR47_53290"/>
<keyword evidence="2" id="KW-0489">Methyltransferase</keyword>
<dbReference type="EMBL" id="AP008955">
    <property type="protein sequence ID" value="BAH46306.1"/>
    <property type="molecule type" value="Genomic_DNA"/>
</dbReference>
<dbReference type="PANTHER" id="PTHR44068:SF11">
    <property type="entry name" value="GERANYL DIPHOSPHATE 2-C-METHYLTRANSFERASE"/>
    <property type="match status" value="1"/>
</dbReference>
<dbReference type="Gene3D" id="3.40.50.150">
    <property type="entry name" value="Vaccinia Virus protein VP39"/>
    <property type="match status" value="1"/>
</dbReference>
<keyword evidence="2" id="KW-0808">Transferase</keyword>
<evidence type="ECO:0000313" key="2">
    <source>
        <dbReference type="EMBL" id="BAH46306.1"/>
    </source>
</evidence>
<dbReference type="AlphaFoldDB" id="C0Z6V7"/>
<evidence type="ECO:0000259" key="1">
    <source>
        <dbReference type="Pfam" id="PF13649"/>
    </source>
</evidence>
<feature type="domain" description="Methyltransferase" evidence="1">
    <location>
        <begin position="45"/>
        <end position="139"/>
    </location>
</feature>
<dbReference type="InterPro" id="IPR041698">
    <property type="entry name" value="Methyltransf_25"/>
</dbReference>
<dbReference type="eggNOG" id="COG0500">
    <property type="taxonomic scope" value="Bacteria"/>
</dbReference>
<gene>
    <name evidence="2" type="ordered locus">BBR47_53290</name>
</gene>
<keyword evidence="3" id="KW-1185">Reference proteome</keyword>
<dbReference type="PANTHER" id="PTHR44068">
    <property type="entry name" value="ZGC:194242"/>
    <property type="match status" value="1"/>
</dbReference>
<proteinExistence type="predicted"/>